<dbReference type="Proteomes" id="UP001223261">
    <property type="component" value="Chromosome"/>
</dbReference>
<evidence type="ECO:0000313" key="3">
    <source>
        <dbReference type="EMBL" id="WHI59151.1"/>
    </source>
</evidence>
<gene>
    <name evidence="2" type="ORF">KQ656_07240</name>
    <name evidence="3" type="ORF">PYH69_10520</name>
</gene>
<evidence type="ECO:0000313" key="2">
    <source>
        <dbReference type="EMBL" id="MBU6113747.1"/>
    </source>
</evidence>
<evidence type="ECO:0000256" key="1">
    <source>
        <dbReference type="SAM" id="Phobius"/>
    </source>
</evidence>
<keyword evidence="1" id="KW-1133">Transmembrane helix</keyword>
<organism evidence="3 5">
    <name type="scientific">Mammaliicoccus lentus</name>
    <name type="common">Staphylococcus lentus</name>
    <dbReference type="NCBI Taxonomy" id="42858"/>
    <lineage>
        <taxon>Bacteria</taxon>
        <taxon>Bacillati</taxon>
        <taxon>Bacillota</taxon>
        <taxon>Bacilli</taxon>
        <taxon>Bacillales</taxon>
        <taxon>Staphylococcaceae</taxon>
        <taxon>Mammaliicoccus</taxon>
    </lineage>
</organism>
<keyword evidence="1" id="KW-0472">Membrane</keyword>
<reference evidence="3" key="2">
    <citation type="journal article" date="2023" name="Antibiotics">
        <title>Prevalence and Molecular Characterization of Methicillin-Resistant Staphylococci (MRS) and Mammaliicocci (MRM) in Dromedary Camels from Algeria: First Detection of SCCmec-mecC Hybrid in Methicillin-Resistant Mammaliicoccus lentus.</title>
        <authorList>
            <person name="Belhout C."/>
            <person name="Boyen F."/>
            <person name="Vereecke N."/>
            <person name="Theuns S."/>
            <person name="Taibi N."/>
            <person name="Stegger M."/>
            <person name="de la Fe-Rodriguez P.Y."/>
            <person name="Bouayad L."/>
            <person name="Elgroud R."/>
            <person name="Butaye P."/>
        </authorList>
    </citation>
    <scope>NUCLEOTIDE SEQUENCE</scope>
    <source>
        <strain evidence="3">7048</strain>
    </source>
</reference>
<accession>A0AAP1RNU8</accession>
<reference evidence="2 4" key="1">
    <citation type="submission" date="2021-06" db="EMBL/GenBank/DDBJ databases">
        <title>Staphylococcus lentus K169 genome sequencing.</title>
        <authorList>
            <person name="Sundareshan S."/>
            <person name="Akhila D.S."/>
            <person name="Prachi D."/>
            <person name="Sivakumar R."/>
            <person name="Rajendhran J."/>
            <person name="Isloor S."/>
            <person name="Hegde N.R."/>
        </authorList>
    </citation>
    <scope>NUCLEOTIDE SEQUENCE [LARGE SCALE GENOMIC DNA]</scope>
    <source>
        <strain evidence="2 4">K169</strain>
    </source>
</reference>
<dbReference type="RefSeq" id="WP_016999084.1">
    <property type="nucleotide sequence ID" value="NZ_CP059679.1"/>
</dbReference>
<dbReference type="GeneID" id="99676117"/>
<dbReference type="EMBL" id="CP118848">
    <property type="protein sequence ID" value="WHI59151.1"/>
    <property type="molecule type" value="Genomic_DNA"/>
</dbReference>
<evidence type="ECO:0000313" key="4">
    <source>
        <dbReference type="Proteomes" id="UP000770161"/>
    </source>
</evidence>
<dbReference type="EMBL" id="JAHLZN010000010">
    <property type="protein sequence ID" value="MBU6113747.1"/>
    <property type="molecule type" value="Genomic_DNA"/>
</dbReference>
<keyword evidence="1" id="KW-0812">Transmembrane</keyword>
<name>A0AAP1RNU8_MAMLE</name>
<protein>
    <recommendedName>
        <fullName evidence="6">Transmembrane protein</fullName>
    </recommendedName>
</protein>
<evidence type="ECO:0008006" key="6">
    <source>
        <dbReference type="Google" id="ProtNLM"/>
    </source>
</evidence>
<feature type="transmembrane region" description="Helical" evidence="1">
    <location>
        <begin position="6"/>
        <end position="25"/>
    </location>
</feature>
<evidence type="ECO:0000313" key="5">
    <source>
        <dbReference type="Proteomes" id="UP001223261"/>
    </source>
</evidence>
<sequence length="100" mass="11462">MTKKVIITVSIIIIILIVIATTVPFKQEPSSTTRVVVDHFNHKYAFPNCYDYETASNYIDEVTFKDAKDLGYPPMNKCTEQEAKPKHKTLLKRLIESTDI</sequence>
<proteinExistence type="predicted"/>
<keyword evidence="4" id="KW-1185">Reference proteome</keyword>
<dbReference type="Proteomes" id="UP000770161">
    <property type="component" value="Unassembled WGS sequence"/>
</dbReference>
<dbReference type="AlphaFoldDB" id="A0AAP1RNU8"/>